<gene>
    <name evidence="3" type="ORF">BT96DRAFT_817117</name>
</gene>
<organism evidence="3 4">
    <name type="scientific">Gymnopus androsaceus JB14</name>
    <dbReference type="NCBI Taxonomy" id="1447944"/>
    <lineage>
        <taxon>Eukaryota</taxon>
        <taxon>Fungi</taxon>
        <taxon>Dikarya</taxon>
        <taxon>Basidiomycota</taxon>
        <taxon>Agaricomycotina</taxon>
        <taxon>Agaricomycetes</taxon>
        <taxon>Agaricomycetidae</taxon>
        <taxon>Agaricales</taxon>
        <taxon>Marasmiineae</taxon>
        <taxon>Omphalotaceae</taxon>
        <taxon>Gymnopus</taxon>
    </lineage>
</organism>
<dbReference type="Gene3D" id="2.170.270.10">
    <property type="entry name" value="SET domain"/>
    <property type="match status" value="1"/>
</dbReference>
<dbReference type="PANTHER" id="PTHR47332">
    <property type="entry name" value="SET DOMAIN-CONTAINING PROTEIN 5"/>
    <property type="match status" value="1"/>
</dbReference>
<feature type="region of interest" description="Disordered" evidence="1">
    <location>
        <begin position="1"/>
        <end position="32"/>
    </location>
</feature>
<evidence type="ECO:0000259" key="2">
    <source>
        <dbReference type="PROSITE" id="PS50280"/>
    </source>
</evidence>
<name>A0A6A4HUU5_9AGAR</name>
<dbReference type="InterPro" id="IPR001214">
    <property type="entry name" value="SET_dom"/>
</dbReference>
<dbReference type="EMBL" id="ML769440">
    <property type="protein sequence ID" value="KAE9401966.1"/>
    <property type="molecule type" value="Genomic_DNA"/>
</dbReference>
<keyword evidence="4" id="KW-1185">Reference proteome</keyword>
<evidence type="ECO:0000256" key="1">
    <source>
        <dbReference type="SAM" id="MobiDB-lite"/>
    </source>
</evidence>
<dbReference type="PANTHER" id="PTHR47332:SF4">
    <property type="entry name" value="SET DOMAIN-CONTAINING PROTEIN 5"/>
    <property type="match status" value="1"/>
</dbReference>
<dbReference type="OrthoDB" id="265717at2759"/>
<dbReference type="AlphaFoldDB" id="A0A6A4HUU5"/>
<dbReference type="InterPro" id="IPR046341">
    <property type="entry name" value="SET_dom_sf"/>
</dbReference>
<proteinExistence type="predicted"/>
<sequence length="375" mass="41922">MKRGFLNRPKANKSTSTSVGQNPTESGPRTRELSKNPCVVQCDYNLPIAPSYLYVPQGKNTTVVIDGHASLIDIAKWDVRNTILPPIEQPAFEIKPVEGKGLGMVATRRISAGELLVNERPVYTERKRHPTPIDYTESNGFFFLGALDRLSETSKSAIYALKNSYGPDKHQLFGILRTNVQEHTITEANGQSDSSEVFVSIFPLISRANHACTPNSNYYFSVETFAGELHAVKDIEIGEEITVQYVDPLDARSTRRELLKKAFFFDCECGTCSLTDWAASDARRSRIAQVTRDLETNPAAPSPTLPEVKEAVELATQERLIGQRAILLFLGGTKLIYLGEKRQSMEWLKRAKNEFLIFEGQHSATYKGLLKYVTI</sequence>
<protein>
    <submittedName>
        <fullName evidence="3">SET domain-containing protein</fullName>
    </submittedName>
</protein>
<feature type="domain" description="SET" evidence="2">
    <location>
        <begin position="90"/>
        <end position="246"/>
    </location>
</feature>
<dbReference type="InterPro" id="IPR053185">
    <property type="entry name" value="SET_domain_protein"/>
</dbReference>
<evidence type="ECO:0000313" key="3">
    <source>
        <dbReference type="EMBL" id="KAE9401966.1"/>
    </source>
</evidence>
<dbReference type="PROSITE" id="PS50280">
    <property type="entry name" value="SET"/>
    <property type="match status" value="1"/>
</dbReference>
<reference evidence="3" key="1">
    <citation type="journal article" date="2019" name="Environ. Microbiol.">
        <title>Fungal ecological strategies reflected in gene transcription - a case study of two litter decomposers.</title>
        <authorList>
            <person name="Barbi F."/>
            <person name="Kohler A."/>
            <person name="Barry K."/>
            <person name="Baskaran P."/>
            <person name="Daum C."/>
            <person name="Fauchery L."/>
            <person name="Ihrmark K."/>
            <person name="Kuo A."/>
            <person name="LaButti K."/>
            <person name="Lipzen A."/>
            <person name="Morin E."/>
            <person name="Grigoriev I.V."/>
            <person name="Henrissat B."/>
            <person name="Lindahl B."/>
            <person name="Martin F."/>
        </authorList>
    </citation>
    <scope>NUCLEOTIDE SEQUENCE</scope>
    <source>
        <strain evidence="3">JB14</strain>
    </source>
</reference>
<dbReference type="CDD" id="cd20071">
    <property type="entry name" value="SET_SMYD"/>
    <property type="match status" value="1"/>
</dbReference>
<dbReference type="Pfam" id="PF00856">
    <property type="entry name" value="SET"/>
    <property type="match status" value="1"/>
</dbReference>
<dbReference type="SUPFAM" id="SSF82199">
    <property type="entry name" value="SET domain"/>
    <property type="match status" value="1"/>
</dbReference>
<dbReference type="Proteomes" id="UP000799118">
    <property type="component" value="Unassembled WGS sequence"/>
</dbReference>
<accession>A0A6A4HUU5</accession>
<evidence type="ECO:0000313" key="4">
    <source>
        <dbReference type="Proteomes" id="UP000799118"/>
    </source>
</evidence>
<dbReference type="SMART" id="SM00317">
    <property type="entry name" value="SET"/>
    <property type="match status" value="1"/>
</dbReference>
<feature type="compositionally biased region" description="Polar residues" evidence="1">
    <location>
        <begin position="12"/>
        <end position="27"/>
    </location>
</feature>